<keyword evidence="1" id="KW-1133">Transmembrane helix</keyword>
<reference evidence="5" key="1">
    <citation type="submission" date="2025-08" db="UniProtKB">
        <authorList>
            <consortium name="RefSeq"/>
        </authorList>
    </citation>
    <scope>IDENTIFICATION</scope>
    <source>
        <tissue evidence="5">Tentacle</tissue>
    </source>
</reference>
<name>A0A6P8I5I2_ACTTE</name>
<dbReference type="SMART" id="SM00280">
    <property type="entry name" value="KAZAL"/>
    <property type="match status" value="1"/>
</dbReference>
<dbReference type="KEGG" id="aten:116298384"/>
<feature type="domain" description="F5/8 type C" evidence="2">
    <location>
        <begin position="1"/>
        <end position="93"/>
    </location>
</feature>
<dbReference type="Pfam" id="PF07648">
    <property type="entry name" value="Kazal_2"/>
    <property type="match status" value="1"/>
</dbReference>
<protein>
    <submittedName>
        <fullName evidence="5">Contactin-associated protein-like 5</fullName>
    </submittedName>
</protein>
<organism evidence="4 5">
    <name type="scientific">Actinia tenebrosa</name>
    <name type="common">Australian red waratah sea anemone</name>
    <dbReference type="NCBI Taxonomy" id="6105"/>
    <lineage>
        <taxon>Eukaryota</taxon>
        <taxon>Metazoa</taxon>
        <taxon>Cnidaria</taxon>
        <taxon>Anthozoa</taxon>
        <taxon>Hexacorallia</taxon>
        <taxon>Actiniaria</taxon>
        <taxon>Actiniidae</taxon>
        <taxon>Actinia</taxon>
    </lineage>
</organism>
<proteinExistence type="predicted"/>
<accession>A0A6P8I5I2</accession>
<dbReference type="Proteomes" id="UP000515163">
    <property type="component" value="Unplaced"/>
</dbReference>
<keyword evidence="4" id="KW-1185">Reference proteome</keyword>
<dbReference type="SUPFAM" id="SSF49785">
    <property type="entry name" value="Galactose-binding domain-like"/>
    <property type="match status" value="1"/>
</dbReference>
<dbReference type="CDD" id="cd00104">
    <property type="entry name" value="KAZAL_FS"/>
    <property type="match status" value="1"/>
</dbReference>
<dbReference type="Gene3D" id="2.60.120.260">
    <property type="entry name" value="Galactose-binding domain-like"/>
    <property type="match status" value="1"/>
</dbReference>
<sequence length="244" mass="27970">MKHYIQFDLDHIHLLSGIATQGSPHSPRWVKQYYLTYSFDGKDWTRHKSFDGNRDQDSIVRHWFKPRFHARLVRIYPETWNGAICLRAEIYGCRVEGLTSSALQETSLFVPQGHFKSKDEHRVLCGSHKCHPYATCKVKSGKPYCTCALECKNGNKACGSDGHVYKSVCELKKKACEKNKLIKVAKPTKCVLKESALQMSDPDTEEDDKLDYSIKVIFITLILLSVIGLIMFAVIVTRWIQSRK</sequence>
<dbReference type="InterPro" id="IPR008979">
    <property type="entry name" value="Galactose-bd-like_sf"/>
</dbReference>
<dbReference type="Pfam" id="PF00754">
    <property type="entry name" value="F5_F8_type_C"/>
    <property type="match status" value="1"/>
</dbReference>
<gene>
    <name evidence="5" type="primary">LOC116298384</name>
</gene>
<dbReference type="Gene3D" id="3.30.60.30">
    <property type="match status" value="1"/>
</dbReference>
<dbReference type="PROSITE" id="PS01286">
    <property type="entry name" value="FA58C_2"/>
    <property type="match status" value="1"/>
</dbReference>
<feature type="domain" description="Kazal-like" evidence="3">
    <location>
        <begin position="131"/>
        <end position="192"/>
    </location>
</feature>
<evidence type="ECO:0000259" key="3">
    <source>
        <dbReference type="PROSITE" id="PS51465"/>
    </source>
</evidence>
<dbReference type="InterPro" id="IPR002350">
    <property type="entry name" value="Kazal_dom"/>
</dbReference>
<dbReference type="PROSITE" id="PS50022">
    <property type="entry name" value="FA58C_3"/>
    <property type="match status" value="1"/>
</dbReference>
<evidence type="ECO:0000313" key="5">
    <source>
        <dbReference type="RefSeq" id="XP_031562666.1"/>
    </source>
</evidence>
<dbReference type="GeneID" id="116298384"/>
<dbReference type="RefSeq" id="XP_031562666.1">
    <property type="nucleotide sequence ID" value="XM_031706806.1"/>
</dbReference>
<dbReference type="PROSITE" id="PS51465">
    <property type="entry name" value="KAZAL_2"/>
    <property type="match status" value="1"/>
</dbReference>
<keyword evidence="1" id="KW-0472">Membrane</keyword>
<dbReference type="AlphaFoldDB" id="A0A6P8I5I2"/>
<dbReference type="SUPFAM" id="SSF100895">
    <property type="entry name" value="Kazal-type serine protease inhibitors"/>
    <property type="match status" value="1"/>
</dbReference>
<dbReference type="OrthoDB" id="10067267at2759"/>
<dbReference type="InParanoid" id="A0A6P8I5I2"/>
<dbReference type="InterPro" id="IPR036058">
    <property type="entry name" value="Kazal_dom_sf"/>
</dbReference>
<dbReference type="CDD" id="cd00057">
    <property type="entry name" value="FA58C"/>
    <property type="match status" value="1"/>
</dbReference>
<keyword evidence="1" id="KW-0812">Transmembrane</keyword>
<dbReference type="PANTHER" id="PTHR24543">
    <property type="entry name" value="MULTICOPPER OXIDASE-RELATED"/>
    <property type="match status" value="1"/>
</dbReference>
<evidence type="ECO:0000259" key="2">
    <source>
        <dbReference type="PROSITE" id="PS50022"/>
    </source>
</evidence>
<evidence type="ECO:0000313" key="4">
    <source>
        <dbReference type="Proteomes" id="UP000515163"/>
    </source>
</evidence>
<dbReference type="PANTHER" id="PTHR24543:SF325">
    <property type="entry name" value="F5_8 TYPE C DOMAIN-CONTAINING PROTEIN"/>
    <property type="match status" value="1"/>
</dbReference>
<dbReference type="InterPro" id="IPR000421">
    <property type="entry name" value="FA58C"/>
</dbReference>
<evidence type="ECO:0000256" key="1">
    <source>
        <dbReference type="SAM" id="Phobius"/>
    </source>
</evidence>
<feature type="transmembrane region" description="Helical" evidence="1">
    <location>
        <begin position="216"/>
        <end position="240"/>
    </location>
</feature>